<dbReference type="AlphaFoldDB" id="F9ZW71"/>
<dbReference type="HOGENOM" id="CLU_129168_2_0_6"/>
<dbReference type="RefSeq" id="WP_013820260.1">
    <property type="nucleotide sequence ID" value="NC_015572.1"/>
</dbReference>
<dbReference type="STRING" id="857087.Metme_3682"/>
<dbReference type="InterPro" id="IPR053521">
    <property type="entry name" value="McjB-like"/>
</dbReference>
<evidence type="ECO:0000259" key="2">
    <source>
        <dbReference type="Pfam" id="PF13471"/>
    </source>
</evidence>
<reference evidence="3 4" key="1">
    <citation type="journal article" date="2011" name="J. Bacteriol.">
        <title>Complete Genome Sequence of the Aerobic Marine Methanotroph Methylomonas methanica MC09.</title>
        <authorList>
            <person name="Boden R."/>
            <person name="Cunliffe M."/>
            <person name="Scanlan J."/>
            <person name="Moussard H."/>
            <person name="Kits K.D."/>
            <person name="Klotz M.G."/>
            <person name="Jetten M.S."/>
            <person name="Vuilleumier S."/>
            <person name="Han J."/>
            <person name="Peters L."/>
            <person name="Mikhailova N."/>
            <person name="Teshima H."/>
            <person name="Tapia R."/>
            <person name="Kyrpides N."/>
            <person name="Ivanova N."/>
            <person name="Pagani I."/>
            <person name="Cheng J.F."/>
            <person name="Goodwin L."/>
            <person name="Han C."/>
            <person name="Hauser L."/>
            <person name="Land M.L."/>
            <person name="Lapidus A."/>
            <person name="Lucas S."/>
            <person name="Pitluck S."/>
            <person name="Woyke T."/>
            <person name="Stein L."/>
            <person name="Murrell J.C."/>
        </authorList>
    </citation>
    <scope>NUCLEOTIDE SEQUENCE [LARGE SCALE GENOMIC DNA]</scope>
    <source>
        <strain evidence="3 4">MC09</strain>
    </source>
</reference>
<keyword evidence="4" id="KW-1185">Reference proteome</keyword>
<feature type="domain" description="Microcin J25-processing protein McjB C-terminal" evidence="2">
    <location>
        <begin position="53"/>
        <end position="163"/>
    </location>
</feature>
<evidence type="ECO:0000313" key="4">
    <source>
        <dbReference type="Proteomes" id="UP000008888"/>
    </source>
</evidence>
<dbReference type="InterPro" id="IPR032708">
    <property type="entry name" value="McjB_C"/>
</dbReference>
<feature type="transmembrane region" description="Helical" evidence="1">
    <location>
        <begin position="37"/>
        <end position="57"/>
    </location>
</feature>
<proteinExistence type="predicted"/>
<dbReference type="NCBIfam" id="NF033537">
    <property type="entry name" value="lasso_biosyn_B2"/>
    <property type="match status" value="1"/>
</dbReference>
<dbReference type="EMBL" id="CP002738">
    <property type="protein sequence ID" value="AEG02042.1"/>
    <property type="molecule type" value="Genomic_DNA"/>
</dbReference>
<reference evidence="4" key="3">
    <citation type="submission" date="2011-05" db="EMBL/GenBank/DDBJ databases">
        <title>Complete sequence of Methylomonas methanica MC09.</title>
        <authorList>
            <consortium name="US DOE Joint Genome Institute"/>
            <person name="Lucas S."/>
            <person name="Han J."/>
            <person name="Lapidus A."/>
            <person name="Cheng J.-F."/>
            <person name="Goodwin L."/>
            <person name="Pitluck S."/>
            <person name="Peters L."/>
            <person name="Mikhailova N."/>
            <person name="Teshima H."/>
            <person name="Han C."/>
            <person name="Tapia R."/>
            <person name="Land M."/>
            <person name="Hauser L."/>
            <person name="Kyrpides N."/>
            <person name="Ivanova N."/>
            <person name="Pagani I."/>
            <person name="Stein L."/>
            <person name="Woyke T."/>
        </authorList>
    </citation>
    <scope>NUCLEOTIDE SEQUENCE [LARGE SCALE GENOMIC DNA]</scope>
    <source>
        <strain evidence="4">MC09</strain>
    </source>
</reference>
<evidence type="ECO:0000313" key="3">
    <source>
        <dbReference type="EMBL" id="AEG02042.1"/>
    </source>
</evidence>
<accession>F9ZW71</accession>
<keyword evidence="1" id="KW-0812">Transmembrane</keyword>
<keyword evidence="1" id="KW-1133">Transmembrane helix</keyword>
<dbReference type="Proteomes" id="UP000008888">
    <property type="component" value="Chromosome"/>
</dbReference>
<dbReference type="KEGG" id="mmt:Metme_3682"/>
<organism evidence="3 4">
    <name type="scientific">Methylomonas methanica (strain DSM 25384 / MC09)</name>
    <dbReference type="NCBI Taxonomy" id="857087"/>
    <lineage>
        <taxon>Bacteria</taxon>
        <taxon>Pseudomonadati</taxon>
        <taxon>Pseudomonadota</taxon>
        <taxon>Gammaproteobacteria</taxon>
        <taxon>Methylococcales</taxon>
        <taxon>Methylococcaceae</taxon>
        <taxon>Methylomonas</taxon>
    </lineage>
</organism>
<dbReference type="Pfam" id="PF13471">
    <property type="entry name" value="Transglut_core3"/>
    <property type="match status" value="1"/>
</dbReference>
<gene>
    <name evidence="3" type="ordered locus">Metme_3682</name>
</gene>
<reference key="2">
    <citation type="submission" date="2011-05" db="EMBL/GenBank/DDBJ databases">
        <title>Complete genome sequence of the aerobic marine methanotroph Methylomonas methanica MC09.</title>
        <authorList>
            <person name="Boden R."/>
            <person name="Cunliffe M."/>
            <person name="Scanlan J."/>
            <person name="Moussard H."/>
            <person name="Kits K.D."/>
            <person name="Klotz M."/>
            <person name="Jetten M."/>
            <person name="Vuilleumier S."/>
            <person name="Han J."/>
            <person name="Peters L."/>
            <person name="Mikhailova N."/>
            <person name="Teshima H."/>
            <person name="Tapia R."/>
            <person name="Kyrpides N."/>
            <person name="Ivanova N."/>
            <person name="Pagani I."/>
            <person name="Cheng J.-F."/>
            <person name="Goodwin L."/>
            <person name="Han C."/>
            <person name="Hauser L."/>
            <person name="Land M."/>
            <person name="Lapidus A."/>
            <person name="Lucas S."/>
            <person name="Pitluck S."/>
            <person name="Woyke T."/>
            <person name="Stein L.Y."/>
            <person name="Murrell C."/>
        </authorList>
    </citation>
    <scope>NUCLEOTIDE SEQUENCE</scope>
    <source>
        <strain>MC09</strain>
    </source>
</reference>
<name>F9ZW71_METMM</name>
<protein>
    <recommendedName>
        <fullName evidence="2">Microcin J25-processing protein McjB C-terminal domain-containing protein</fullName>
    </recommendedName>
</protein>
<evidence type="ECO:0000256" key="1">
    <source>
        <dbReference type="SAM" id="Phobius"/>
    </source>
</evidence>
<sequence length="174" mass="19640">MPLLQCPCPELNAADMLKTIRRKALAFLRKPLWTQLWFLPTWLLLGLAKAVIFTVSFRRLAPRLGVARGIDPWVPLLESNEEMLALQIGRLIRLAARYTPWDSNCFPQAVVARLLLGFYHIPYAIYFGLMREPCSNEMRAHAWVVSGRIPVTGGRSFGQFTVVGCFIAPGLAEQ</sequence>
<keyword evidence="1" id="KW-0472">Membrane</keyword>
<dbReference type="eggNOG" id="ENOG5032RQF">
    <property type="taxonomic scope" value="Bacteria"/>
</dbReference>